<comment type="caution">
    <text evidence="2">The sequence shown here is derived from an EMBL/GenBank/DDBJ whole genome shotgun (WGS) entry which is preliminary data.</text>
</comment>
<evidence type="ECO:0000313" key="2">
    <source>
        <dbReference type="EMBL" id="GJE02641.1"/>
    </source>
</evidence>
<proteinExistence type="predicted"/>
<feature type="region of interest" description="Disordered" evidence="1">
    <location>
        <begin position="27"/>
        <end position="47"/>
    </location>
</feature>
<keyword evidence="3" id="KW-1185">Reference proteome</keyword>
<dbReference type="EMBL" id="BPQQ01000058">
    <property type="protein sequence ID" value="GJE02641.1"/>
    <property type="molecule type" value="Genomic_DNA"/>
</dbReference>
<organism evidence="2 3">
    <name type="scientific">Methylobacterium isbiliense</name>
    <dbReference type="NCBI Taxonomy" id="315478"/>
    <lineage>
        <taxon>Bacteria</taxon>
        <taxon>Pseudomonadati</taxon>
        <taxon>Pseudomonadota</taxon>
        <taxon>Alphaproteobacteria</taxon>
        <taxon>Hyphomicrobiales</taxon>
        <taxon>Methylobacteriaceae</taxon>
        <taxon>Methylobacterium</taxon>
    </lineage>
</organism>
<name>A0ABQ4SJY7_9HYPH</name>
<sequence>MTETRACDPAADLDSDEAVAGITETDILCSSRTDGPSRRGSGPSVRF</sequence>
<evidence type="ECO:0000256" key="1">
    <source>
        <dbReference type="SAM" id="MobiDB-lite"/>
    </source>
</evidence>
<reference evidence="2" key="2">
    <citation type="submission" date="2021-08" db="EMBL/GenBank/DDBJ databases">
        <authorList>
            <person name="Tani A."/>
            <person name="Ola A."/>
            <person name="Ogura Y."/>
            <person name="Katsura K."/>
            <person name="Hayashi T."/>
        </authorList>
    </citation>
    <scope>NUCLEOTIDE SEQUENCE</scope>
    <source>
        <strain evidence="2">DSM 17168</strain>
    </source>
</reference>
<reference evidence="2" key="1">
    <citation type="journal article" date="2021" name="Front. Microbiol.">
        <title>Comprehensive Comparative Genomics and Phenotyping of Methylobacterium Species.</title>
        <authorList>
            <person name="Alessa O."/>
            <person name="Ogura Y."/>
            <person name="Fujitani Y."/>
            <person name="Takami H."/>
            <person name="Hayashi T."/>
            <person name="Sahin N."/>
            <person name="Tani A."/>
        </authorList>
    </citation>
    <scope>NUCLEOTIDE SEQUENCE</scope>
    <source>
        <strain evidence="2">DSM 17168</strain>
    </source>
</reference>
<gene>
    <name evidence="2" type="ORF">GMJLKIPL_4590</name>
</gene>
<dbReference type="Proteomes" id="UP001055153">
    <property type="component" value="Unassembled WGS sequence"/>
</dbReference>
<evidence type="ECO:0000313" key="3">
    <source>
        <dbReference type="Proteomes" id="UP001055153"/>
    </source>
</evidence>
<accession>A0ABQ4SJY7</accession>
<protein>
    <submittedName>
        <fullName evidence="2">Uncharacterized protein</fullName>
    </submittedName>
</protein>